<sequence length="74" mass="7888">MCSQWHGQQAMSRYCRPPVLPRLPPLPDLMTMPASLAARPSAAILIRILVAAPIEAGWGRRPLDGVDRGDGGGA</sequence>
<keyword evidence="2" id="KW-1185">Reference proteome</keyword>
<dbReference type="Proteomes" id="UP000479710">
    <property type="component" value="Unassembled WGS sequence"/>
</dbReference>
<gene>
    <name evidence="1" type="ORF">E2562_003157</name>
</gene>
<organism evidence="1 2">
    <name type="scientific">Oryza meyeriana var. granulata</name>
    <dbReference type="NCBI Taxonomy" id="110450"/>
    <lineage>
        <taxon>Eukaryota</taxon>
        <taxon>Viridiplantae</taxon>
        <taxon>Streptophyta</taxon>
        <taxon>Embryophyta</taxon>
        <taxon>Tracheophyta</taxon>
        <taxon>Spermatophyta</taxon>
        <taxon>Magnoliopsida</taxon>
        <taxon>Liliopsida</taxon>
        <taxon>Poales</taxon>
        <taxon>Poaceae</taxon>
        <taxon>BOP clade</taxon>
        <taxon>Oryzoideae</taxon>
        <taxon>Oryzeae</taxon>
        <taxon>Oryzinae</taxon>
        <taxon>Oryza</taxon>
        <taxon>Oryza meyeriana</taxon>
    </lineage>
</organism>
<evidence type="ECO:0000313" key="1">
    <source>
        <dbReference type="EMBL" id="KAF0928332.1"/>
    </source>
</evidence>
<name>A0A6G1EUT7_9ORYZ</name>
<dbReference type="AlphaFoldDB" id="A0A6G1EUT7"/>
<proteinExistence type="predicted"/>
<evidence type="ECO:0000313" key="2">
    <source>
        <dbReference type="Proteomes" id="UP000479710"/>
    </source>
</evidence>
<accession>A0A6G1EUT7</accession>
<comment type="caution">
    <text evidence="1">The sequence shown here is derived from an EMBL/GenBank/DDBJ whole genome shotgun (WGS) entry which is preliminary data.</text>
</comment>
<dbReference type="EMBL" id="SPHZ02000002">
    <property type="protein sequence ID" value="KAF0928332.1"/>
    <property type="molecule type" value="Genomic_DNA"/>
</dbReference>
<reference evidence="1 2" key="1">
    <citation type="submission" date="2019-11" db="EMBL/GenBank/DDBJ databases">
        <title>Whole genome sequence of Oryza granulata.</title>
        <authorList>
            <person name="Li W."/>
        </authorList>
    </citation>
    <scope>NUCLEOTIDE SEQUENCE [LARGE SCALE GENOMIC DNA]</scope>
    <source>
        <strain evidence="2">cv. Menghai</strain>
        <tissue evidence="1">Leaf</tissue>
    </source>
</reference>
<protein>
    <submittedName>
        <fullName evidence="1">Uncharacterized protein</fullName>
    </submittedName>
</protein>